<dbReference type="InterPro" id="IPR036047">
    <property type="entry name" value="F-box-like_dom_sf"/>
</dbReference>
<feature type="compositionally biased region" description="Low complexity" evidence="2">
    <location>
        <begin position="681"/>
        <end position="693"/>
    </location>
</feature>
<dbReference type="InterPro" id="IPR001810">
    <property type="entry name" value="F-box_dom"/>
</dbReference>
<feature type="compositionally biased region" description="Basic and acidic residues" evidence="2">
    <location>
        <begin position="733"/>
        <end position="745"/>
    </location>
</feature>
<feature type="compositionally biased region" description="Basic and acidic residues" evidence="2">
    <location>
        <begin position="327"/>
        <end position="350"/>
    </location>
</feature>
<feature type="region of interest" description="Disordered" evidence="2">
    <location>
        <begin position="672"/>
        <end position="745"/>
    </location>
</feature>
<organism evidence="4 5">
    <name type="scientific">Kwoniella shivajii</name>
    <dbReference type="NCBI Taxonomy" id="564305"/>
    <lineage>
        <taxon>Eukaryota</taxon>
        <taxon>Fungi</taxon>
        <taxon>Dikarya</taxon>
        <taxon>Basidiomycota</taxon>
        <taxon>Agaricomycotina</taxon>
        <taxon>Tremellomycetes</taxon>
        <taxon>Tremellales</taxon>
        <taxon>Cryptococcaceae</taxon>
        <taxon>Kwoniella</taxon>
    </lineage>
</organism>
<feature type="compositionally biased region" description="Low complexity" evidence="2">
    <location>
        <begin position="373"/>
        <end position="388"/>
    </location>
</feature>
<accession>A0ABZ1CZS4</accession>
<dbReference type="EMBL" id="CP141885">
    <property type="protein sequence ID" value="WRT67267.1"/>
    <property type="molecule type" value="Genomic_DNA"/>
</dbReference>
<feature type="domain" description="F-box" evidence="3">
    <location>
        <begin position="9"/>
        <end position="52"/>
    </location>
</feature>
<feature type="region of interest" description="Disordered" evidence="2">
    <location>
        <begin position="317"/>
        <end position="389"/>
    </location>
</feature>
<dbReference type="PANTHER" id="PTHR45982:SF3">
    <property type="entry name" value="F-BOX PROTEIN POF9"/>
    <property type="match status" value="1"/>
</dbReference>
<dbReference type="RefSeq" id="XP_062792007.1">
    <property type="nucleotide sequence ID" value="XM_062935956.1"/>
</dbReference>
<evidence type="ECO:0000313" key="5">
    <source>
        <dbReference type="Proteomes" id="UP001329825"/>
    </source>
</evidence>
<dbReference type="InterPro" id="IPR000408">
    <property type="entry name" value="Reg_chr_condens"/>
</dbReference>
<dbReference type="PANTHER" id="PTHR45982">
    <property type="entry name" value="REGULATOR OF CHROMOSOME CONDENSATION"/>
    <property type="match status" value="1"/>
</dbReference>
<gene>
    <name evidence="4" type="ORF">IL334_004234</name>
</gene>
<dbReference type="InterPro" id="IPR051553">
    <property type="entry name" value="Ran_GTPase-activating"/>
</dbReference>
<dbReference type="InterPro" id="IPR009091">
    <property type="entry name" value="RCC1/BLIP-II"/>
</dbReference>
<evidence type="ECO:0000313" key="4">
    <source>
        <dbReference type="EMBL" id="WRT67267.1"/>
    </source>
</evidence>
<protein>
    <recommendedName>
        <fullName evidence="3">F-box domain-containing protein</fullName>
    </recommendedName>
</protein>
<name>A0ABZ1CZS4_9TREE</name>
<proteinExistence type="predicted"/>
<dbReference type="Proteomes" id="UP001329825">
    <property type="component" value="Chromosome 5"/>
</dbReference>
<sequence>MSTGPTLTDIPNEVVLEHLLPVLDLKSIISLSSVNRQFNDLTSDPTFWRTKTLNDFTFPSTSHPSSSNRGWWKRVYLGLLSPKAFVWGSSDNHRLGGAEKSTTIVNSRNGRFIDLPTEINWNNNSDRVGRSWKDELKDSLTTALKGFSSQSISTSSISSNVNIVREGIIGEGGVVELQAGGWSFTTRTSDGSVWVWGQLDGSRPGFRSPSWEDKYCPCPEPTKIPLPCKAESISAGRRHLLILDSDNLIWELTSWGKAYHHTSPELTSPSGHGITKSPPHIIQLSTGWVHSAALSIKGDIHIWYPFSSTYENALTRNEDLSGPLNNHNEDENQDQDRSRNEVNIPDDGRGLKYGKVGNDVVHTLPPLPLRPQTDTTSPTTLSSHTSDSGAARFGTKRLQELSIEWQEYQSSRSTKIIEEEQKIIKIASGEDFVVALKKNGEVWLTKVKEGEAPYWQYMQYFSSPSITHITAQFRSFTTYATPTATSSKSAVYHTIISEYSANLGERTLPKQLESLQNKGIIQVAIGDYHYAALTDKGEMLTWGQGDSGQLGRGKDKSGSEPVKVIFPQERQSERNEQQDESFVFSITAGGWHTGALVLGDLKPRSKDQIVEQKGDLSINQVKQDNKDIAEEEHGNMPGGFPYNMNPVPVPPNRGGSQIRAMPFFRVGFAGRGANTGGAGRGNHTTQDQDQTQGQGAGVVPGATRGDGPLFRVGFAGRGANTAAGRGRGAGGNETHEARDGTPEQW</sequence>
<evidence type="ECO:0000256" key="1">
    <source>
        <dbReference type="PROSITE-ProRule" id="PRU00235"/>
    </source>
</evidence>
<evidence type="ECO:0000256" key="2">
    <source>
        <dbReference type="SAM" id="MobiDB-lite"/>
    </source>
</evidence>
<reference evidence="4 5" key="1">
    <citation type="submission" date="2024-01" db="EMBL/GenBank/DDBJ databases">
        <title>Comparative genomics of Cryptococcus and Kwoniella reveals pathogenesis evolution and contrasting modes of karyotype evolution via chromosome fusion or intercentromeric recombination.</title>
        <authorList>
            <person name="Coelho M.A."/>
            <person name="David-Palma M."/>
            <person name="Shea T."/>
            <person name="Bowers K."/>
            <person name="McGinley-Smith S."/>
            <person name="Mohammad A.W."/>
            <person name="Gnirke A."/>
            <person name="Yurkov A.M."/>
            <person name="Nowrousian M."/>
            <person name="Sun S."/>
            <person name="Cuomo C.A."/>
            <person name="Heitman J."/>
        </authorList>
    </citation>
    <scope>NUCLEOTIDE SEQUENCE [LARGE SCALE GENOMIC DNA]</scope>
    <source>
        <strain evidence="4">CBS 11374</strain>
    </source>
</reference>
<evidence type="ECO:0000259" key="3">
    <source>
        <dbReference type="Pfam" id="PF12937"/>
    </source>
</evidence>
<feature type="repeat" description="RCC1" evidence="1">
    <location>
        <begin position="537"/>
        <end position="599"/>
    </location>
</feature>
<dbReference type="SUPFAM" id="SSF50985">
    <property type="entry name" value="RCC1/BLIP-II"/>
    <property type="match status" value="1"/>
</dbReference>
<feature type="repeat" description="RCC1" evidence="1">
    <location>
        <begin position="191"/>
        <end position="246"/>
    </location>
</feature>
<dbReference type="Gene3D" id="1.20.1280.50">
    <property type="match status" value="1"/>
</dbReference>
<dbReference type="Gene3D" id="2.130.10.30">
    <property type="entry name" value="Regulator of chromosome condensation 1/beta-lactamase-inhibitor protein II"/>
    <property type="match status" value="2"/>
</dbReference>
<keyword evidence="5" id="KW-1185">Reference proteome</keyword>
<dbReference type="SUPFAM" id="SSF81383">
    <property type="entry name" value="F-box domain"/>
    <property type="match status" value="1"/>
</dbReference>
<dbReference type="PROSITE" id="PS50012">
    <property type="entry name" value="RCC1_3"/>
    <property type="match status" value="2"/>
</dbReference>
<dbReference type="Pfam" id="PF00415">
    <property type="entry name" value="RCC1"/>
    <property type="match status" value="1"/>
</dbReference>
<dbReference type="GeneID" id="87956365"/>
<feature type="compositionally biased region" description="Low complexity" evidence="2">
    <location>
        <begin position="713"/>
        <end position="724"/>
    </location>
</feature>
<dbReference type="Pfam" id="PF12937">
    <property type="entry name" value="F-box-like"/>
    <property type="match status" value="1"/>
</dbReference>